<dbReference type="AlphaFoldDB" id="A0AAD8AAH2"/>
<proteinExistence type="predicted"/>
<dbReference type="Proteomes" id="UP001233999">
    <property type="component" value="Unassembled WGS sequence"/>
</dbReference>
<name>A0AAD8AAH2_DIPPU</name>
<dbReference type="InterPro" id="IPR055097">
    <property type="entry name" value="Ig_NUP210_2nd"/>
</dbReference>
<dbReference type="Pfam" id="PF22969">
    <property type="entry name" value="Ig_NUP210_2nd"/>
    <property type="match status" value="1"/>
</dbReference>
<dbReference type="Pfam" id="PF22963">
    <property type="entry name" value="Ig_NUP210_3rd"/>
    <property type="match status" value="1"/>
</dbReference>
<dbReference type="InterPro" id="IPR055099">
    <property type="entry name" value="Ig_NUP210_7th"/>
</dbReference>
<dbReference type="Gene3D" id="2.60.40.1080">
    <property type="match status" value="1"/>
</dbReference>
<dbReference type="Pfam" id="PF26182">
    <property type="entry name" value="Ig_NUP210_5th"/>
    <property type="match status" value="1"/>
</dbReference>
<dbReference type="SUPFAM" id="SSF49373">
    <property type="entry name" value="Invasin/intimin cell-adhesion fragments"/>
    <property type="match status" value="1"/>
</dbReference>
<reference evidence="5" key="2">
    <citation type="submission" date="2023-05" db="EMBL/GenBank/DDBJ databases">
        <authorList>
            <person name="Fouks B."/>
        </authorList>
    </citation>
    <scope>NUCLEOTIDE SEQUENCE</scope>
    <source>
        <strain evidence="5">Stay&amp;Tobe</strain>
        <tissue evidence="5">Testes</tissue>
    </source>
</reference>
<reference evidence="5" key="1">
    <citation type="journal article" date="2023" name="IScience">
        <title>Live-bearing cockroach genome reveals convergent evolutionary mechanisms linked to viviparity in insects and beyond.</title>
        <authorList>
            <person name="Fouks B."/>
            <person name="Harrison M.C."/>
            <person name="Mikhailova A.A."/>
            <person name="Marchal E."/>
            <person name="English S."/>
            <person name="Carruthers M."/>
            <person name="Jennings E.C."/>
            <person name="Chiamaka E.L."/>
            <person name="Frigard R.A."/>
            <person name="Pippel M."/>
            <person name="Attardo G.M."/>
            <person name="Benoit J.B."/>
            <person name="Bornberg-Bauer E."/>
            <person name="Tobe S.S."/>
        </authorList>
    </citation>
    <scope>NUCLEOTIDE SEQUENCE</scope>
    <source>
        <strain evidence="5">Stay&amp;Tobe</strain>
    </source>
</reference>
<feature type="domain" description="NUP210 fourth Ig-like" evidence="4">
    <location>
        <begin position="202"/>
        <end position="273"/>
    </location>
</feature>
<dbReference type="PANTHER" id="PTHR23019:SF0">
    <property type="entry name" value="NUCLEAR PORE MEMBRANE GLYCOPROTEIN 210"/>
    <property type="match status" value="1"/>
</dbReference>
<dbReference type="InterPro" id="IPR008964">
    <property type="entry name" value="Invasin/intimin_cell_adhesion"/>
</dbReference>
<feature type="domain" description="NUP210 Ig-like" evidence="1">
    <location>
        <begin position="483"/>
        <end position="584"/>
    </location>
</feature>
<accession>A0AAD8AAH2</accession>
<gene>
    <name evidence="5" type="ORF">L9F63_013996</name>
</gene>
<organism evidence="5 6">
    <name type="scientific">Diploptera punctata</name>
    <name type="common">Pacific beetle cockroach</name>
    <dbReference type="NCBI Taxonomy" id="6984"/>
    <lineage>
        <taxon>Eukaryota</taxon>
        <taxon>Metazoa</taxon>
        <taxon>Ecdysozoa</taxon>
        <taxon>Arthropoda</taxon>
        <taxon>Hexapoda</taxon>
        <taxon>Insecta</taxon>
        <taxon>Pterygota</taxon>
        <taxon>Neoptera</taxon>
        <taxon>Polyneoptera</taxon>
        <taxon>Dictyoptera</taxon>
        <taxon>Blattodea</taxon>
        <taxon>Blaberoidea</taxon>
        <taxon>Blaberidae</taxon>
        <taxon>Diplopterinae</taxon>
        <taxon>Diploptera</taxon>
    </lineage>
</organism>
<dbReference type="InterPro" id="IPR045197">
    <property type="entry name" value="NUP210-like"/>
</dbReference>
<keyword evidence="6" id="KW-1185">Reference proteome</keyword>
<feature type="domain" description="NUP210 Ig-like" evidence="3">
    <location>
        <begin position="1"/>
        <end position="84"/>
    </location>
</feature>
<evidence type="ECO:0000313" key="6">
    <source>
        <dbReference type="Proteomes" id="UP001233999"/>
    </source>
</evidence>
<feature type="domain" description="NUP210 Ig-like" evidence="2">
    <location>
        <begin position="94"/>
        <end position="188"/>
    </location>
</feature>
<evidence type="ECO:0000259" key="3">
    <source>
        <dbReference type="Pfam" id="PF22969"/>
    </source>
</evidence>
<dbReference type="Pfam" id="PF22962">
    <property type="entry name" value="Ig_NUP210_7th"/>
    <property type="match status" value="1"/>
</dbReference>
<dbReference type="EMBL" id="JASPKZ010002724">
    <property type="protein sequence ID" value="KAJ9594722.1"/>
    <property type="molecule type" value="Genomic_DNA"/>
</dbReference>
<evidence type="ECO:0000313" key="5">
    <source>
        <dbReference type="EMBL" id="KAJ9594722.1"/>
    </source>
</evidence>
<evidence type="ECO:0000259" key="1">
    <source>
        <dbReference type="Pfam" id="PF22962"/>
    </source>
</evidence>
<dbReference type="GO" id="GO:0005643">
    <property type="term" value="C:nuclear pore"/>
    <property type="evidence" value="ECO:0007669"/>
    <property type="project" value="TreeGrafter"/>
</dbReference>
<dbReference type="InterPro" id="IPR055098">
    <property type="entry name" value="Ig_NUP210_3rd"/>
</dbReference>
<dbReference type="PANTHER" id="PTHR23019">
    <property type="entry name" value="NUCLEAR PORE MEMBRANE GLYCOPROTEIN GP210-RELATED"/>
    <property type="match status" value="1"/>
</dbReference>
<feature type="non-terminal residue" evidence="5">
    <location>
        <position position="1"/>
    </location>
</feature>
<evidence type="ECO:0000259" key="2">
    <source>
        <dbReference type="Pfam" id="PF22963"/>
    </source>
</evidence>
<protein>
    <submittedName>
        <fullName evidence="5">Uncharacterized protein</fullName>
    </submittedName>
</protein>
<dbReference type="Pfam" id="PF24991">
    <property type="entry name" value="Ig_NUP210_4th"/>
    <property type="match status" value="1"/>
</dbReference>
<comment type="caution">
    <text evidence="5">The sequence shown here is derived from an EMBL/GenBank/DDBJ whole genome shotgun (WGS) entry which is preliminary data.</text>
</comment>
<evidence type="ECO:0000259" key="4">
    <source>
        <dbReference type="Pfam" id="PF24991"/>
    </source>
</evidence>
<dbReference type="InterPro" id="IPR056897">
    <property type="entry name" value="Ig_NUP210_4th"/>
</dbReference>
<sequence>NQFTTLEGVEFQWIIGNWNTQQNGSGSSILRFITFKDSPYETPPTIQIFDEIGKHGHIVLLEGIKTGSAKVSVKLPQEEYHHIPLFEIALSVVANLIIDPADIYLLKGDSVKYRILQVHQGRLEEIQLPSSQYYLEVEDPKIATIDVHTGVLTGLFKGKTKVLLRDRNVEEKEAGVRIPTSTVTVSSPCYLNLAILPHRNRILIVENHYEIVVEIYDKEDHKFYIGEDVVMSVTIPQKYFHVERSTANYTHHYGWPIKIGAAPVSAALEGITNDGQLEPLTKISARIELLIYNRITIYPCIADLSISPFLTFLRFEVMLNASGGDGNFIWSSGNTSVAVVMQNGVMKTHALGHTEIIAAMTRNPHNKAVANVFVLPAVHLEIVEYMMETEIGSPLYIHVALFAERPKLENDVSSKNSRIPFFHCSDLPLLVEVWNNNFKNSSLKITPVGIACTTVSIIGTALGTSKSFTDALVATYSPLTVIHPESAQTVLAIGTSREVVFAGGPRPWIGRSSQHTHHVTLEGDEQSIEVVELDNKSDLTDIYIYRVICRELGEVDLTLHVANQPSLRHSKKSESTATLRILCARPRYVELKIRTQGI</sequence>